<evidence type="ECO:0000313" key="1">
    <source>
        <dbReference type="EMBL" id="CRG97173.1"/>
    </source>
</evidence>
<sequence length="162" mass="19897">MISINPLRCKVSIVILIFLIYITMHHEYRSYHNEYLRFPFSKYNQRKLMEMQKENYKYTNTNAIFETDNDYNNFKKKLNNILLILKIGTIIANKMPEYFEIKFDKINNCKNIMNQEEQKQCKSFTLMKHYDLCYQNKEWVMEIVEYSLNYIERLINILNKEL</sequence>
<dbReference type="AlphaFoldDB" id="A0A1J1H1I8"/>
<proteinExistence type="predicted"/>
<evidence type="ECO:0000313" key="2">
    <source>
        <dbReference type="Proteomes" id="UP000220797"/>
    </source>
</evidence>
<dbReference type="EMBL" id="CVMV01000096">
    <property type="protein sequence ID" value="CRG97173.1"/>
    <property type="molecule type" value="Genomic_DNA"/>
</dbReference>
<dbReference type="RefSeq" id="XP_028529976.1">
    <property type="nucleotide sequence ID" value="XM_028673534.1"/>
</dbReference>
<name>A0A1J1H1I8_PLAGA</name>
<keyword evidence="2" id="KW-1185">Reference proteome</keyword>
<dbReference type="GeneID" id="39733285"/>
<reference evidence="1" key="1">
    <citation type="submission" date="2015-04" db="EMBL/GenBank/DDBJ databases">
        <authorList>
            <consortium name="Pathogen Informatics"/>
        </authorList>
    </citation>
    <scope>NUCLEOTIDE SEQUENCE [LARGE SCALE GENOMIC DNA]</scope>
    <source>
        <strain evidence="1">8A</strain>
    </source>
</reference>
<accession>A0A1J1H1I8</accession>
<comment type="caution">
    <text evidence="1">The sequence shown here is derived from an EMBL/GenBank/DDBJ whole genome shotgun (WGS) entry which is preliminary data.</text>
</comment>
<gene>
    <name evidence="1" type="ORF">PGAL8A_00475200</name>
</gene>
<organism evidence="1 2">
    <name type="scientific">Plasmodium gallinaceum</name>
    <dbReference type="NCBI Taxonomy" id="5849"/>
    <lineage>
        <taxon>Eukaryota</taxon>
        <taxon>Sar</taxon>
        <taxon>Alveolata</taxon>
        <taxon>Apicomplexa</taxon>
        <taxon>Aconoidasida</taxon>
        <taxon>Haemosporida</taxon>
        <taxon>Plasmodiidae</taxon>
        <taxon>Plasmodium</taxon>
        <taxon>Plasmodium (Haemamoeba)</taxon>
    </lineage>
</organism>
<dbReference type="VEuPathDB" id="PlasmoDB:PGAL8A_00475200"/>
<protein>
    <submittedName>
        <fullName evidence="1">Uncharacterized protein</fullName>
    </submittedName>
</protein>
<dbReference type="Proteomes" id="UP000220797">
    <property type="component" value="Unassembled WGS sequence"/>
</dbReference>